<dbReference type="EnsemblPlants" id="OB06G15940.1">
    <property type="protein sequence ID" value="OB06G15940.1"/>
    <property type="gene ID" value="OB06G15940"/>
</dbReference>
<keyword evidence="3" id="KW-1185">Reference proteome</keyword>
<evidence type="ECO:0000256" key="1">
    <source>
        <dbReference type="SAM" id="Phobius"/>
    </source>
</evidence>
<feature type="transmembrane region" description="Helical" evidence="1">
    <location>
        <begin position="207"/>
        <end position="227"/>
    </location>
</feature>
<dbReference type="AlphaFoldDB" id="J3MC50"/>
<reference evidence="2" key="2">
    <citation type="submission" date="2013-04" db="UniProtKB">
        <authorList>
            <consortium name="EnsemblPlants"/>
        </authorList>
    </citation>
    <scope>IDENTIFICATION</scope>
</reference>
<dbReference type="HOGENOM" id="CLU_064597_0_0_1"/>
<dbReference type="OMA" id="RICPGHT"/>
<feature type="transmembrane region" description="Helical" evidence="1">
    <location>
        <begin position="77"/>
        <end position="103"/>
    </location>
</feature>
<feature type="transmembrane region" description="Helical" evidence="1">
    <location>
        <begin position="164"/>
        <end position="187"/>
    </location>
</feature>
<dbReference type="Proteomes" id="UP000006038">
    <property type="component" value="Chromosome 6"/>
</dbReference>
<name>J3MC50_ORYBR</name>
<evidence type="ECO:0000313" key="3">
    <source>
        <dbReference type="Proteomes" id="UP000006038"/>
    </source>
</evidence>
<dbReference type="Gramene" id="OB06G15940.1">
    <property type="protein sequence ID" value="OB06G15940.1"/>
    <property type="gene ID" value="OB06G15940"/>
</dbReference>
<keyword evidence="1" id="KW-1133">Transmembrane helix</keyword>
<organism evidence="2">
    <name type="scientific">Oryza brachyantha</name>
    <name type="common">malo sina</name>
    <dbReference type="NCBI Taxonomy" id="4533"/>
    <lineage>
        <taxon>Eukaryota</taxon>
        <taxon>Viridiplantae</taxon>
        <taxon>Streptophyta</taxon>
        <taxon>Embryophyta</taxon>
        <taxon>Tracheophyta</taxon>
        <taxon>Spermatophyta</taxon>
        <taxon>Magnoliopsida</taxon>
        <taxon>Liliopsida</taxon>
        <taxon>Poales</taxon>
        <taxon>Poaceae</taxon>
        <taxon>BOP clade</taxon>
        <taxon>Oryzoideae</taxon>
        <taxon>Oryzeae</taxon>
        <taxon>Oryzinae</taxon>
        <taxon>Oryza</taxon>
    </lineage>
</organism>
<reference evidence="2" key="1">
    <citation type="journal article" date="2013" name="Nat. Commun.">
        <title>Whole-genome sequencing of Oryza brachyantha reveals mechanisms underlying Oryza genome evolution.</title>
        <authorList>
            <person name="Chen J."/>
            <person name="Huang Q."/>
            <person name="Gao D."/>
            <person name="Wang J."/>
            <person name="Lang Y."/>
            <person name="Liu T."/>
            <person name="Li B."/>
            <person name="Bai Z."/>
            <person name="Luis Goicoechea J."/>
            <person name="Liang C."/>
            <person name="Chen C."/>
            <person name="Zhang W."/>
            <person name="Sun S."/>
            <person name="Liao Y."/>
            <person name="Zhang X."/>
            <person name="Yang L."/>
            <person name="Song C."/>
            <person name="Wang M."/>
            <person name="Shi J."/>
            <person name="Liu G."/>
            <person name="Liu J."/>
            <person name="Zhou H."/>
            <person name="Zhou W."/>
            <person name="Yu Q."/>
            <person name="An N."/>
            <person name="Chen Y."/>
            <person name="Cai Q."/>
            <person name="Wang B."/>
            <person name="Liu B."/>
            <person name="Min J."/>
            <person name="Huang Y."/>
            <person name="Wu H."/>
            <person name="Li Z."/>
            <person name="Zhang Y."/>
            <person name="Yin Y."/>
            <person name="Song W."/>
            <person name="Jiang J."/>
            <person name="Jackson S.A."/>
            <person name="Wing R.A."/>
            <person name="Wang J."/>
            <person name="Chen M."/>
        </authorList>
    </citation>
    <scope>NUCLEOTIDE SEQUENCE [LARGE SCALE GENOMIC DNA]</scope>
    <source>
        <strain evidence="2">cv. IRGC 101232</strain>
    </source>
</reference>
<keyword evidence="1" id="KW-0812">Transmembrane</keyword>
<evidence type="ECO:0000313" key="2">
    <source>
        <dbReference type="EnsemblPlants" id="OB06G15940.1"/>
    </source>
</evidence>
<feature type="transmembrane region" description="Helical" evidence="1">
    <location>
        <begin position="109"/>
        <end position="131"/>
    </location>
</feature>
<feature type="transmembrane region" description="Helical" evidence="1">
    <location>
        <begin position="248"/>
        <end position="271"/>
    </location>
</feature>
<feature type="transmembrane region" description="Helical" evidence="1">
    <location>
        <begin position="33"/>
        <end position="57"/>
    </location>
</feature>
<sequence length="280" mass="27821">MVGAVAIGGGAVGGPEALRLLLTVAGRSPLLDIGIVLFVVAAVTAPALGTMLLARFFRKPPGARRASGRGAVAADGFAMVTLVISLAVVFTVTACLLVEQFVVAGGFGPFPLVAVALAAVVVVAGAVPGPVRDAVQLSRFFRGVSGAAPAPAPATPATNRVADAAMLVSCAVVSFAAACLLLVPHVAAGGLDAQGLLFAFTGQSRPVHANVLVGFATVIVSALLALLSHRGHNATAAQPPAMGRFPSMISVTITTHAVVLFLSACLLAIPWTNRAGAGAA</sequence>
<accession>J3MC50</accession>
<proteinExistence type="predicted"/>
<protein>
    <submittedName>
        <fullName evidence="2">Uncharacterized protein</fullName>
    </submittedName>
</protein>
<keyword evidence="1" id="KW-0472">Membrane</keyword>